<reference evidence="1" key="1">
    <citation type="journal article" date="2020" name="Fungal Divers.">
        <title>Resolving the Mortierellaceae phylogeny through synthesis of multi-gene phylogenetics and phylogenomics.</title>
        <authorList>
            <person name="Vandepol N."/>
            <person name="Liber J."/>
            <person name="Desiro A."/>
            <person name="Na H."/>
            <person name="Kennedy M."/>
            <person name="Barry K."/>
            <person name="Grigoriev I.V."/>
            <person name="Miller A.N."/>
            <person name="O'Donnell K."/>
            <person name="Stajich J.E."/>
            <person name="Bonito G."/>
        </authorList>
    </citation>
    <scope>NUCLEOTIDE SEQUENCE</scope>
    <source>
        <strain evidence="1">REB-010B</strain>
    </source>
</reference>
<dbReference type="AlphaFoldDB" id="A0A9P6UIQ1"/>
<comment type="caution">
    <text evidence="1">The sequence shown here is derived from an EMBL/GenBank/DDBJ whole genome shotgun (WGS) entry which is preliminary data.</text>
</comment>
<dbReference type="OrthoDB" id="2414608at2759"/>
<keyword evidence="2" id="KW-1185">Reference proteome</keyword>
<dbReference type="SUPFAM" id="SSF52047">
    <property type="entry name" value="RNI-like"/>
    <property type="match status" value="1"/>
</dbReference>
<dbReference type="Proteomes" id="UP000738325">
    <property type="component" value="Unassembled WGS sequence"/>
</dbReference>
<protein>
    <submittedName>
        <fullName evidence="1">Uncharacterized protein</fullName>
    </submittedName>
</protein>
<accession>A0A9P6UIQ1</accession>
<proteinExistence type="predicted"/>
<evidence type="ECO:0000313" key="2">
    <source>
        <dbReference type="Proteomes" id="UP000738325"/>
    </source>
</evidence>
<evidence type="ECO:0000313" key="1">
    <source>
        <dbReference type="EMBL" id="KAG0303621.1"/>
    </source>
</evidence>
<name>A0A9P6UIQ1_9FUNG</name>
<gene>
    <name evidence="1" type="ORF">BGZ99_002630</name>
</gene>
<sequence>MDEDYYRPSFCSSKLSVAALQKHAHLVRSLGWYKDTDAILTELDVHHNIVFSNLEKFSFSGHNTLCDLFPEFLKRHPTVSGLNMYNYGRSMEHRVEHRMLQTILNHPTPLKSLNIASCFIDRDNVQLFWRACTLPEHLEISGVAFTWVIQDEPLLGLVELVDRDVFASLDFSRVKFLSMFEFELPSVDHIEIIAKCTRLERLYWGPWSQSNNPRPHDFSTRVANLGSRGCLRHLKDFRFLPSFNAISDPELAILLDSINLDCGDVSHHHDGGAYFKEMTIGPLWFGPRSFISLQRHFLTITRLDMPKSHELTSAMNQQILCGCPNLTEYMASILSSSDLVTGEYAGPWACARTLRHLMLRIVVEAASVEQQIQHNRAVLKQLGNLIALDRLDLLASYKHTPDPPGVKDLSLSLEHGLDLLQPLGNRLKYATFQRGVHNFGAEELQWAEEYWSHVKISQFGNY</sequence>
<dbReference type="Gene3D" id="3.80.10.10">
    <property type="entry name" value="Ribonuclease Inhibitor"/>
    <property type="match status" value="1"/>
</dbReference>
<dbReference type="EMBL" id="JAAAIP010001809">
    <property type="protein sequence ID" value="KAG0303621.1"/>
    <property type="molecule type" value="Genomic_DNA"/>
</dbReference>
<dbReference type="InterPro" id="IPR032675">
    <property type="entry name" value="LRR_dom_sf"/>
</dbReference>
<organism evidence="1 2">
    <name type="scientific">Dissophora globulifera</name>
    <dbReference type="NCBI Taxonomy" id="979702"/>
    <lineage>
        <taxon>Eukaryota</taxon>
        <taxon>Fungi</taxon>
        <taxon>Fungi incertae sedis</taxon>
        <taxon>Mucoromycota</taxon>
        <taxon>Mortierellomycotina</taxon>
        <taxon>Mortierellomycetes</taxon>
        <taxon>Mortierellales</taxon>
        <taxon>Mortierellaceae</taxon>
        <taxon>Dissophora</taxon>
    </lineage>
</organism>